<dbReference type="InterPro" id="IPR042183">
    <property type="entry name" value="MmgE/PrpD_sf_1"/>
</dbReference>
<sequence length="453" mass="47074">MPSQTGAPPLAACLGRFVAGARAGRLPADVTQAATLRVLDTLAAAASGVQQGLHQGLLALLPGDGPASIWGTPARRGLRDAAIINSAVSHSTYFEDGCRFTGGHPSSALIPAAFALACERRAGGADLVAAIAAGYEVFLRLGRAIYPSTVRRGFQSTAILAAPATAAAAAVLLRLPAERAAHAIAIACSHGAGLKEALKNAGSQPLQVGRSSEGGLLSALYAAQGAEGVPDVIERGFFKAFAAHTRADVVTHGLGRQWGMARTYLKMHGGCRGNHAPVDAAAALAHEHGLTPRDIASMDVRVDTVTLAAEVARPTNADQARFSIAFSIAVKLLKGDAMPARYTDAVLAEPQVRELMSRIRVRVDTALDEGYPDRRGAVVNVRTHSGQELAHALDRALGEPEQPFTQADIERKFDLTAGALYGAQAGRIKALAMSLPSLPDVNALNDLLQATPS</sequence>
<dbReference type="PANTHER" id="PTHR16943">
    <property type="entry name" value="2-METHYLCITRATE DEHYDRATASE-RELATED"/>
    <property type="match status" value="1"/>
</dbReference>
<dbReference type="InterPro" id="IPR045336">
    <property type="entry name" value="MmgE_PrpD_N"/>
</dbReference>
<reference evidence="4" key="1">
    <citation type="submission" date="2023-06" db="EMBL/GenBank/DDBJ databases">
        <title>full genome analysis of Phenantherene degrader P3.</title>
        <authorList>
            <person name="Akbar A."/>
            <person name="Rahmeh R."/>
            <person name="Kishk M."/>
        </authorList>
    </citation>
    <scope>NUCLEOTIDE SEQUENCE</scope>
    <source>
        <strain evidence="4">P3</strain>
    </source>
</reference>
<accession>A0ABT7W014</accession>
<dbReference type="InterPro" id="IPR036148">
    <property type="entry name" value="MmgE/PrpD_sf"/>
</dbReference>
<dbReference type="SUPFAM" id="SSF103378">
    <property type="entry name" value="2-methylcitrate dehydratase PrpD"/>
    <property type="match status" value="1"/>
</dbReference>
<evidence type="ECO:0000313" key="5">
    <source>
        <dbReference type="Proteomes" id="UP001175604"/>
    </source>
</evidence>
<feature type="domain" description="MmgE/PrpD N-terminal" evidence="2">
    <location>
        <begin position="14"/>
        <end position="244"/>
    </location>
</feature>
<dbReference type="Proteomes" id="UP001175604">
    <property type="component" value="Unassembled WGS sequence"/>
</dbReference>
<keyword evidence="5" id="KW-1185">Reference proteome</keyword>
<proteinExistence type="inferred from homology"/>
<protein>
    <submittedName>
        <fullName evidence="4">MmgE/PrpD family protein</fullName>
    </submittedName>
</protein>
<dbReference type="Pfam" id="PF19305">
    <property type="entry name" value="MmgE_PrpD_C"/>
    <property type="match status" value="1"/>
</dbReference>
<gene>
    <name evidence="4" type="ORF">QUC21_05550</name>
</gene>
<evidence type="ECO:0000256" key="1">
    <source>
        <dbReference type="ARBA" id="ARBA00006174"/>
    </source>
</evidence>
<organism evidence="4 5">
    <name type="scientific">Bordetella petrii</name>
    <dbReference type="NCBI Taxonomy" id="94624"/>
    <lineage>
        <taxon>Bacteria</taxon>
        <taxon>Pseudomonadati</taxon>
        <taxon>Pseudomonadota</taxon>
        <taxon>Betaproteobacteria</taxon>
        <taxon>Burkholderiales</taxon>
        <taxon>Alcaligenaceae</taxon>
        <taxon>Bordetella</taxon>
    </lineage>
</organism>
<dbReference type="EMBL" id="JAUDJE010000003">
    <property type="protein sequence ID" value="MDM9558485.1"/>
    <property type="molecule type" value="Genomic_DNA"/>
</dbReference>
<comment type="caution">
    <text evidence="4">The sequence shown here is derived from an EMBL/GenBank/DDBJ whole genome shotgun (WGS) entry which is preliminary data.</text>
</comment>
<comment type="similarity">
    <text evidence="1">Belongs to the PrpD family.</text>
</comment>
<dbReference type="Gene3D" id="1.10.4100.10">
    <property type="entry name" value="2-methylcitrate dehydratase PrpD"/>
    <property type="match status" value="1"/>
</dbReference>
<dbReference type="Gene3D" id="3.30.1330.120">
    <property type="entry name" value="2-methylcitrate dehydratase PrpD"/>
    <property type="match status" value="1"/>
</dbReference>
<dbReference type="InterPro" id="IPR045337">
    <property type="entry name" value="MmgE_PrpD_C"/>
</dbReference>
<evidence type="ECO:0000259" key="2">
    <source>
        <dbReference type="Pfam" id="PF03972"/>
    </source>
</evidence>
<dbReference type="PANTHER" id="PTHR16943:SF8">
    <property type="entry name" value="2-METHYLCITRATE DEHYDRATASE"/>
    <property type="match status" value="1"/>
</dbReference>
<dbReference type="RefSeq" id="WP_289784583.1">
    <property type="nucleotide sequence ID" value="NZ_JAUDJE010000003.1"/>
</dbReference>
<feature type="domain" description="MmgE/PrpD C-terminal" evidence="3">
    <location>
        <begin position="271"/>
        <end position="430"/>
    </location>
</feature>
<evidence type="ECO:0000259" key="3">
    <source>
        <dbReference type="Pfam" id="PF19305"/>
    </source>
</evidence>
<name>A0ABT7W014_9BORD</name>
<dbReference type="InterPro" id="IPR005656">
    <property type="entry name" value="MmgE_PrpD"/>
</dbReference>
<evidence type="ECO:0000313" key="4">
    <source>
        <dbReference type="EMBL" id="MDM9558485.1"/>
    </source>
</evidence>
<dbReference type="Pfam" id="PF03972">
    <property type="entry name" value="MmgE_PrpD_N"/>
    <property type="match status" value="1"/>
</dbReference>
<dbReference type="InterPro" id="IPR042188">
    <property type="entry name" value="MmgE/PrpD_sf_2"/>
</dbReference>